<organism evidence="1 2">
    <name type="scientific">Naganishia onofrii</name>
    <dbReference type="NCBI Taxonomy" id="1851511"/>
    <lineage>
        <taxon>Eukaryota</taxon>
        <taxon>Fungi</taxon>
        <taxon>Dikarya</taxon>
        <taxon>Basidiomycota</taxon>
        <taxon>Agaricomycotina</taxon>
        <taxon>Tremellomycetes</taxon>
        <taxon>Filobasidiales</taxon>
        <taxon>Filobasidiaceae</taxon>
        <taxon>Naganishia</taxon>
    </lineage>
</organism>
<protein>
    <submittedName>
        <fullName evidence="1">Uncharacterized protein</fullName>
    </submittedName>
</protein>
<dbReference type="Proteomes" id="UP001234202">
    <property type="component" value="Unassembled WGS sequence"/>
</dbReference>
<keyword evidence="2" id="KW-1185">Reference proteome</keyword>
<name>A0ACC2XNE6_9TREE</name>
<sequence>MRYVFVPASVPAPPSPAAVVNHSGPTATPTATYQPPPPPPPPHQRLRTIARLLPRFIGAAIKIEIALWMITRSLHPSSDWRYWAFVLAGVGWWVWECVGVYRAERERGRVVREREREREREVRVPQEGQEAVGRPVPPAAAVDPGNRQQQQQQQQQPAAPRRTRGNNNRNNTRPNPLPFLGLAYERRLLRLFYLPPSSSNSHPTTTTTTTPPTNPHRIPTKDTNLPLAPADPSIAWTYLFIPMYVCVLSLWPAGEAARKRAIREREGDMRALSARLGEGVAVAEAEAGAEAEVQRRASEQQREGAGQGASEDGTRSLPHDPTQQPPPLPTPTTTTPAATTDAATTTATATAPSVIPRNLSPASERYWRRILARGETIDWDEERAAQERVLGAAGRGAGGGGAGQDEDAEAGGLGMGMGLW</sequence>
<accession>A0ACC2XNE6</accession>
<evidence type="ECO:0000313" key="2">
    <source>
        <dbReference type="Proteomes" id="UP001234202"/>
    </source>
</evidence>
<dbReference type="EMBL" id="JASBWV010000008">
    <property type="protein sequence ID" value="KAJ9124969.1"/>
    <property type="molecule type" value="Genomic_DNA"/>
</dbReference>
<reference evidence="1" key="1">
    <citation type="submission" date="2023-04" db="EMBL/GenBank/DDBJ databases">
        <title>Draft Genome sequencing of Naganishia species isolated from polar environments using Oxford Nanopore Technology.</title>
        <authorList>
            <person name="Leo P."/>
            <person name="Venkateswaran K."/>
        </authorList>
    </citation>
    <scope>NUCLEOTIDE SEQUENCE</scope>
    <source>
        <strain evidence="1">DBVPG 5303</strain>
    </source>
</reference>
<gene>
    <name evidence="1" type="ORF">QFC24_002901</name>
</gene>
<proteinExistence type="predicted"/>
<evidence type="ECO:0000313" key="1">
    <source>
        <dbReference type="EMBL" id="KAJ9124969.1"/>
    </source>
</evidence>
<comment type="caution">
    <text evidence="1">The sequence shown here is derived from an EMBL/GenBank/DDBJ whole genome shotgun (WGS) entry which is preliminary data.</text>
</comment>